<dbReference type="EMBL" id="CP000230">
    <property type="protein sequence ID" value="ABC24285.1"/>
    <property type="molecule type" value="Genomic_DNA"/>
</dbReference>
<sequence length="72" mass="7513">MASFMIKVAGEGLVDKAHRLAETGPTTGSSVIYEVLNVPESVGLDEVIALVKKTGGKPPHKGYEVDYAVLAG</sequence>
<dbReference type="KEGG" id="rru:Rru_A3491"/>
<keyword evidence="2" id="KW-1185">Reference proteome</keyword>
<evidence type="ECO:0000313" key="1">
    <source>
        <dbReference type="EMBL" id="ABC24285.1"/>
    </source>
</evidence>
<dbReference type="Proteomes" id="UP000001929">
    <property type="component" value="Chromosome"/>
</dbReference>
<reference evidence="1 2" key="1">
    <citation type="journal article" date="2011" name="Stand. Genomic Sci.">
        <title>Complete genome sequence of Rhodospirillum rubrum type strain (S1).</title>
        <authorList>
            <person name="Munk A.C."/>
            <person name="Copeland A."/>
            <person name="Lucas S."/>
            <person name="Lapidus A."/>
            <person name="Del Rio T.G."/>
            <person name="Barry K."/>
            <person name="Detter J.C."/>
            <person name="Hammon N."/>
            <person name="Israni S."/>
            <person name="Pitluck S."/>
            <person name="Brettin T."/>
            <person name="Bruce D."/>
            <person name="Han C."/>
            <person name="Tapia R."/>
            <person name="Gilna P."/>
            <person name="Schmutz J."/>
            <person name="Larimer F."/>
            <person name="Land M."/>
            <person name="Kyrpides N.C."/>
            <person name="Mavromatis K."/>
            <person name="Richardson P."/>
            <person name="Rohde M."/>
            <person name="Goker M."/>
            <person name="Klenk H.P."/>
            <person name="Zhang Y."/>
            <person name="Roberts G.P."/>
            <person name="Reslewic S."/>
            <person name="Schwartz D.C."/>
        </authorList>
    </citation>
    <scope>NUCLEOTIDE SEQUENCE [LARGE SCALE GENOMIC DNA]</scope>
    <source>
        <strain evidence="2">ATCC 11170 / ATH 1.1.1 / DSM 467 / LMG 4362 / NCIMB 8255 / S1</strain>
    </source>
</reference>
<organism evidence="1 2">
    <name type="scientific">Rhodospirillum rubrum (strain ATCC 11170 / ATH 1.1.1 / DSM 467 / LMG 4362 / NCIMB 8255 / S1)</name>
    <dbReference type="NCBI Taxonomy" id="269796"/>
    <lineage>
        <taxon>Bacteria</taxon>
        <taxon>Pseudomonadati</taxon>
        <taxon>Pseudomonadota</taxon>
        <taxon>Alphaproteobacteria</taxon>
        <taxon>Rhodospirillales</taxon>
        <taxon>Rhodospirillaceae</taxon>
        <taxon>Rhodospirillum</taxon>
    </lineage>
</organism>
<proteinExistence type="predicted"/>
<name>Q2RNL0_RHORT</name>
<protein>
    <submittedName>
        <fullName evidence="1">Uncharacterized protein</fullName>
    </submittedName>
</protein>
<dbReference type="eggNOG" id="ENOG5033I0M">
    <property type="taxonomic scope" value="Bacteria"/>
</dbReference>
<dbReference type="AlphaFoldDB" id="Q2RNL0"/>
<dbReference type="HOGENOM" id="CLU_2749073_0_0_5"/>
<dbReference type="PATRIC" id="fig|269796.9.peg.3608"/>
<evidence type="ECO:0000313" key="2">
    <source>
        <dbReference type="Proteomes" id="UP000001929"/>
    </source>
</evidence>
<accession>Q2RNL0</accession>
<gene>
    <name evidence="1" type="ordered locus">Rru_A3491</name>
</gene>
<dbReference type="RefSeq" id="WP_011391238.1">
    <property type="nucleotide sequence ID" value="NC_007643.1"/>
</dbReference>
<dbReference type="EnsemblBacteria" id="ABC24285">
    <property type="protein sequence ID" value="ABC24285"/>
    <property type="gene ID" value="Rru_A3491"/>
</dbReference>